<evidence type="ECO:0000313" key="9">
    <source>
        <dbReference type="Proteomes" id="UP001501083"/>
    </source>
</evidence>
<feature type="transmembrane region" description="Helical" evidence="6">
    <location>
        <begin position="40"/>
        <end position="64"/>
    </location>
</feature>
<evidence type="ECO:0000259" key="7">
    <source>
        <dbReference type="Pfam" id="PF06271"/>
    </source>
</evidence>
<evidence type="ECO:0000256" key="6">
    <source>
        <dbReference type="SAM" id="Phobius"/>
    </source>
</evidence>
<feature type="transmembrane region" description="Helical" evidence="6">
    <location>
        <begin position="84"/>
        <end position="106"/>
    </location>
</feature>
<evidence type="ECO:0000313" key="8">
    <source>
        <dbReference type="EMBL" id="GAA5066930.1"/>
    </source>
</evidence>
<keyword evidence="2" id="KW-1003">Cell membrane</keyword>
<accession>A0ABP9KX67</accession>
<dbReference type="InterPro" id="IPR051791">
    <property type="entry name" value="Pra-immunoreactive"/>
</dbReference>
<evidence type="ECO:0000256" key="5">
    <source>
        <dbReference type="ARBA" id="ARBA00023136"/>
    </source>
</evidence>
<feature type="domain" description="RDD" evidence="7">
    <location>
        <begin position="26"/>
        <end position="150"/>
    </location>
</feature>
<dbReference type="EMBL" id="BAABKY010000001">
    <property type="protein sequence ID" value="GAA5066930.1"/>
    <property type="molecule type" value="Genomic_DNA"/>
</dbReference>
<name>A0ABP9KX67_9GAMM</name>
<keyword evidence="4 6" id="KW-1133">Transmembrane helix</keyword>
<sequence length="175" mass="19109">MDDLPYAAPKAVVADNAGAPRSFHIAGRWRRLFNWLIDKIVIMMLGALVFALLYAFGSSAVVAWLDGLTLVTEQLACLPLYLGYYMAMEGLFGVTLGKLLTGTRVVDERGHRILLRHALLRSMCRLIPFDALSVLMSDDSRIRGWHDSLADTYVVLRVAPAMAVAASGSEPVAAS</sequence>
<keyword evidence="5 6" id="KW-0472">Membrane</keyword>
<dbReference type="RefSeq" id="WP_158983487.1">
    <property type="nucleotide sequence ID" value="NZ_BAABKY010000001.1"/>
</dbReference>
<dbReference type="PANTHER" id="PTHR36115">
    <property type="entry name" value="PROLINE-RICH ANTIGEN HOMOLOG-RELATED"/>
    <property type="match status" value="1"/>
</dbReference>
<gene>
    <name evidence="8" type="ORF">GCM10025759_00890</name>
</gene>
<comment type="caution">
    <text evidence="8">The sequence shown here is derived from an EMBL/GenBank/DDBJ whole genome shotgun (WGS) entry which is preliminary data.</text>
</comment>
<evidence type="ECO:0000256" key="3">
    <source>
        <dbReference type="ARBA" id="ARBA00022692"/>
    </source>
</evidence>
<dbReference type="Proteomes" id="UP001501083">
    <property type="component" value="Unassembled WGS sequence"/>
</dbReference>
<organism evidence="8 9">
    <name type="scientific">Lysobacter panacisoli</name>
    <dbReference type="NCBI Taxonomy" id="1255263"/>
    <lineage>
        <taxon>Bacteria</taxon>
        <taxon>Pseudomonadati</taxon>
        <taxon>Pseudomonadota</taxon>
        <taxon>Gammaproteobacteria</taxon>
        <taxon>Lysobacterales</taxon>
        <taxon>Lysobacteraceae</taxon>
        <taxon>Lysobacter</taxon>
    </lineage>
</organism>
<comment type="subcellular location">
    <subcellularLocation>
        <location evidence="1">Cell membrane</location>
        <topology evidence="1">Multi-pass membrane protein</topology>
    </subcellularLocation>
</comment>
<keyword evidence="3 6" id="KW-0812">Transmembrane</keyword>
<keyword evidence="9" id="KW-1185">Reference proteome</keyword>
<evidence type="ECO:0000256" key="2">
    <source>
        <dbReference type="ARBA" id="ARBA00022475"/>
    </source>
</evidence>
<dbReference type="PANTHER" id="PTHR36115:SF4">
    <property type="entry name" value="MEMBRANE PROTEIN"/>
    <property type="match status" value="1"/>
</dbReference>
<reference evidence="9" key="1">
    <citation type="journal article" date="2019" name="Int. J. Syst. Evol. Microbiol.">
        <title>The Global Catalogue of Microorganisms (GCM) 10K type strain sequencing project: providing services to taxonomists for standard genome sequencing and annotation.</title>
        <authorList>
            <consortium name="The Broad Institute Genomics Platform"/>
            <consortium name="The Broad Institute Genome Sequencing Center for Infectious Disease"/>
            <person name="Wu L."/>
            <person name="Ma J."/>
        </authorList>
    </citation>
    <scope>NUCLEOTIDE SEQUENCE [LARGE SCALE GENOMIC DNA]</scope>
    <source>
        <strain evidence="9">JCM 19212</strain>
    </source>
</reference>
<proteinExistence type="predicted"/>
<evidence type="ECO:0000256" key="4">
    <source>
        <dbReference type="ARBA" id="ARBA00022989"/>
    </source>
</evidence>
<evidence type="ECO:0000256" key="1">
    <source>
        <dbReference type="ARBA" id="ARBA00004651"/>
    </source>
</evidence>
<dbReference type="Pfam" id="PF06271">
    <property type="entry name" value="RDD"/>
    <property type="match status" value="1"/>
</dbReference>
<dbReference type="InterPro" id="IPR010432">
    <property type="entry name" value="RDD"/>
</dbReference>
<protein>
    <recommendedName>
        <fullName evidence="7">RDD domain-containing protein</fullName>
    </recommendedName>
</protein>